<proteinExistence type="predicted"/>
<dbReference type="AlphaFoldDB" id="A0AAW7I672"/>
<dbReference type="Gene3D" id="3.30.420.40">
    <property type="match status" value="2"/>
</dbReference>
<comment type="caution">
    <text evidence="2">The sequence shown here is derived from an EMBL/GenBank/DDBJ whole genome shotgun (WGS) entry which is preliminary data.</text>
</comment>
<dbReference type="InterPro" id="IPR043129">
    <property type="entry name" value="ATPase_NBD"/>
</dbReference>
<organism evidence="2 3">
    <name type="scientific">Peribacillus simplex</name>
    <dbReference type="NCBI Taxonomy" id="1478"/>
    <lineage>
        <taxon>Bacteria</taxon>
        <taxon>Bacillati</taxon>
        <taxon>Bacillota</taxon>
        <taxon>Bacilli</taxon>
        <taxon>Bacillales</taxon>
        <taxon>Bacillaceae</taxon>
        <taxon>Peribacillus</taxon>
    </lineage>
</organism>
<evidence type="ECO:0000313" key="3">
    <source>
        <dbReference type="Proteomes" id="UP001234602"/>
    </source>
</evidence>
<feature type="domain" description="Actin-like protein N-terminal" evidence="1">
    <location>
        <begin position="6"/>
        <end position="142"/>
    </location>
</feature>
<protein>
    <submittedName>
        <fullName evidence="2">ParM/StbA family protein</fullName>
    </submittedName>
</protein>
<dbReference type="Proteomes" id="UP001234602">
    <property type="component" value="Unassembled WGS sequence"/>
</dbReference>
<evidence type="ECO:0000313" key="2">
    <source>
        <dbReference type="EMBL" id="MDM5451025.1"/>
    </source>
</evidence>
<dbReference type="EMBL" id="JAUCEY010000007">
    <property type="protein sequence ID" value="MDM5451025.1"/>
    <property type="molecule type" value="Genomic_DNA"/>
</dbReference>
<dbReference type="RefSeq" id="WP_214809644.1">
    <property type="nucleotide sequence ID" value="NZ_JAUCEY010000007.1"/>
</dbReference>
<name>A0AAW7I672_9BACI</name>
<dbReference type="InterPro" id="IPR040607">
    <property type="entry name" value="ALP_N"/>
</dbReference>
<dbReference type="SUPFAM" id="SSF53067">
    <property type="entry name" value="Actin-like ATPase domain"/>
    <property type="match status" value="2"/>
</dbReference>
<sequence length="299" mass="33870">MTEILGIDVGYSHTKVVGKKGEDIFRSTVKQGVIDVNMNSTVIEYEGKKLTIGERGRITVATNKIADPNFEPLLMTAILRNVDEKLSKVKVKLVTGLPIGWYKKQKDELKDFLFNKEITLGYRGKERTIHIEDVIVFPQSAGLALTNPKDFAEGRTNLIIDIGGLTVDVSYYEGRKVVHLESYQLGMLKFYSKVASEINSLYNVQVDDQDVERFIEEGAVTVNEDQKDFDFDSLFKAHMDEIVTKLKTDFPYDTVHKKTWVGGGSLRFDDYLPTRKSIECDKIQNNAEAFYNVGVQKFG</sequence>
<accession>A0AAW7I672</accession>
<reference evidence="2" key="1">
    <citation type="submission" date="2023-06" db="EMBL/GenBank/DDBJ databases">
        <title>Comparative genomics of Bacillaceae isolates and their secondary metabolite potential.</title>
        <authorList>
            <person name="Song L."/>
            <person name="Nielsen L.J."/>
            <person name="Mohite O."/>
            <person name="Xu X."/>
            <person name="Weber T."/>
            <person name="Kovacs A.T."/>
        </authorList>
    </citation>
    <scope>NUCLEOTIDE SEQUENCE</scope>
    <source>
        <strain evidence="2">D8_B_37</strain>
    </source>
</reference>
<gene>
    <name evidence="2" type="ORF">QUF89_02015</name>
</gene>
<dbReference type="Pfam" id="PF17989">
    <property type="entry name" value="ALP_N"/>
    <property type="match status" value="1"/>
</dbReference>
<evidence type="ECO:0000259" key="1">
    <source>
        <dbReference type="Pfam" id="PF17989"/>
    </source>
</evidence>